<dbReference type="GO" id="GO:0016491">
    <property type="term" value="F:oxidoreductase activity"/>
    <property type="evidence" value="ECO:0007669"/>
    <property type="project" value="InterPro"/>
</dbReference>
<dbReference type="CDD" id="cd06193">
    <property type="entry name" value="siderophore_interacting"/>
    <property type="match status" value="1"/>
</dbReference>
<evidence type="ECO:0000256" key="1">
    <source>
        <dbReference type="ARBA" id="ARBA00035644"/>
    </source>
</evidence>
<dbReference type="SUPFAM" id="SSF63380">
    <property type="entry name" value="Riboflavin synthase domain-like"/>
    <property type="match status" value="1"/>
</dbReference>
<comment type="similarity">
    <text evidence="1">Belongs to the SIP oxidoreductase family.</text>
</comment>
<evidence type="ECO:0000313" key="4">
    <source>
        <dbReference type="Proteomes" id="UP000294555"/>
    </source>
</evidence>
<feature type="domain" description="FAD-binding FR-type" evidence="2">
    <location>
        <begin position="21"/>
        <end position="144"/>
    </location>
</feature>
<keyword evidence="4" id="KW-1185">Reference proteome</keyword>
<evidence type="ECO:0000259" key="2">
    <source>
        <dbReference type="PROSITE" id="PS51384"/>
    </source>
</evidence>
<dbReference type="PANTHER" id="PTHR30157">
    <property type="entry name" value="FERRIC REDUCTASE, NADPH-DEPENDENT"/>
    <property type="match status" value="1"/>
</dbReference>
<dbReference type="Pfam" id="PF04954">
    <property type="entry name" value="SIP"/>
    <property type="match status" value="1"/>
</dbReference>
<comment type="caution">
    <text evidence="3">The sequence shown here is derived from an EMBL/GenBank/DDBJ whole genome shotgun (WGS) entry which is preliminary data.</text>
</comment>
<dbReference type="AlphaFoldDB" id="A0A4R1N6L5"/>
<dbReference type="EMBL" id="SJOI01000001">
    <property type="protein sequence ID" value="TCL02884.1"/>
    <property type="molecule type" value="Genomic_DNA"/>
</dbReference>
<protein>
    <submittedName>
        <fullName evidence="3">Ferric-chelate reductase (NADPH)</fullName>
    </submittedName>
</protein>
<reference evidence="3 4" key="1">
    <citation type="submission" date="2019-02" db="EMBL/GenBank/DDBJ databases">
        <title>Investigation of anaerobic lignin degradation for improved lignocellulosic biofuels.</title>
        <authorList>
            <person name="Deangelis K."/>
        </authorList>
    </citation>
    <scope>NUCLEOTIDE SEQUENCE [LARGE SCALE GENOMIC DNA]</scope>
    <source>
        <strain evidence="3 4">159R</strain>
    </source>
</reference>
<dbReference type="Gene3D" id="2.40.30.10">
    <property type="entry name" value="Translation factors"/>
    <property type="match status" value="1"/>
</dbReference>
<dbReference type="Pfam" id="PF08021">
    <property type="entry name" value="FAD_binding_9"/>
    <property type="match status" value="1"/>
</dbReference>
<dbReference type="FunFam" id="2.40.30.10:FF:000055">
    <property type="entry name" value="Siderophore-interacting family protein"/>
    <property type="match status" value="1"/>
</dbReference>
<dbReference type="InterPro" id="IPR039261">
    <property type="entry name" value="FNR_nucleotide-bd"/>
</dbReference>
<dbReference type="Proteomes" id="UP000294555">
    <property type="component" value="Unassembled WGS sequence"/>
</dbReference>
<dbReference type="InterPro" id="IPR039374">
    <property type="entry name" value="SIP_fam"/>
</dbReference>
<dbReference type="Gene3D" id="3.40.50.80">
    <property type="entry name" value="Nucleotide-binding domain of ferredoxin-NADP reductase (FNR) module"/>
    <property type="match status" value="1"/>
</dbReference>
<dbReference type="InterPro" id="IPR013113">
    <property type="entry name" value="SIP_FAD-bd"/>
</dbReference>
<proteinExistence type="inferred from homology"/>
<dbReference type="InterPro" id="IPR017927">
    <property type="entry name" value="FAD-bd_FR_type"/>
</dbReference>
<sequence>MENNPMNNVNNQRPVRVKNELKFREIIVKRCEDLFGCFKRIIFTGEELGGFVSRGFDDHIKVFFPSAPGKSVTPPRITEEGIVWPEGARPIGRDYTPLSFNAEKNELTLDFYLHDDGVASEWAAKAKPGDMLAVGGPRGSLLIPTDYARQLYLCDETGLPAIKRRCGELNAAGTAGNAVILASARDARCREYLADHNDMHIQWIIGEAPGRRPDNDAVLASVKALPLSGKDCFIWATGEGGLVKAIGDFFTVQCGVEPDFVRAVAYWHDK</sequence>
<dbReference type="InterPro" id="IPR017938">
    <property type="entry name" value="Riboflavin_synthase-like_b-brl"/>
</dbReference>
<evidence type="ECO:0000313" key="3">
    <source>
        <dbReference type="EMBL" id="TCL02884.1"/>
    </source>
</evidence>
<accession>A0A4R1N6L5</accession>
<dbReference type="InterPro" id="IPR007037">
    <property type="entry name" value="SIP_rossman_dom"/>
</dbReference>
<dbReference type="PANTHER" id="PTHR30157:SF0">
    <property type="entry name" value="NADPH-DEPENDENT FERRIC-CHELATE REDUCTASE"/>
    <property type="match status" value="1"/>
</dbReference>
<name>A0A4R1N6L5_9GAMM</name>
<organism evidence="3 4">
    <name type="scientific">Sodalis ligni</name>
    <dbReference type="NCBI Taxonomy" id="2697027"/>
    <lineage>
        <taxon>Bacteria</taxon>
        <taxon>Pseudomonadati</taxon>
        <taxon>Pseudomonadota</taxon>
        <taxon>Gammaproteobacteria</taxon>
        <taxon>Enterobacterales</taxon>
        <taxon>Bruguierivoracaceae</taxon>
        <taxon>Sodalis</taxon>
    </lineage>
</organism>
<gene>
    <name evidence="3" type="ORF">EZJ58_0923</name>
</gene>
<dbReference type="PROSITE" id="PS51384">
    <property type="entry name" value="FAD_FR"/>
    <property type="match status" value="1"/>
</dbReference>